<evidence type="ECO:0000256" key="4">
    <source>
        <dbReference type="ARBA" id="ARBA00023136"/>
    </source>
</evidence>
<evidence type="ECO:0000256" key="3">
    <source>
        <dbReference type="ARBA" id="ARBA00022729"/>
    </source>
</evidence>
<dbReference type="InterPro" id="IPR010583">
    <property type="entry name" value="MipA"/>
</dbReference>
<keyword evidence="3" id="KW-0732">Signal</keyword>
<dbReference type="EMBL" id="VIKS01000001">
    <property type="protein sequence ID" value="TQV89378.1"/>
    <property type="molecule type" value="Genomic_DNA"/>
</dbReference>
<evidence type="ECO:0000313" key="7">
    <source>
        <dbReference type="Proteomes" id="UP000315439"/>
    </source>
</evidence>
<dbReference type="RefSeq" id="WP_142891442.1">
    <property type="nucleotide sequence ID" value="NZ_ML660160.1"/>
</dbReference>
<evidence type="ECO:0000256" key="5">
    <source>
        <dbReference type="ARBA" id="ARBA00023237"/>
    </source>
</evidence>
<evidence type="ECO:0000256" key="2">
    <source>
        <dbReference type="ARBA" id="ARBA00005722"/>
    </source>
</evidence>
<dbReference type="AlphaFoldDB" id="A0A545UIU1"/>
<dbReference type="PANTHER" id="PTHR38776">
    <property type="entry name" value="MLTA-INTERACTING PROTEIN-RELATED"/>
    <property type="match status" value="1"/>
</dbReference>
<evidence type="ECO:0000313" key="6">
    <source>
        <dbReference type="EMBL" id="TQV89378.1"/>
    </source>
</evidence>
<reference evidence="6 7" key="1">
    <citation type="submission" date="2019-07" db="EMBL/GenBank/DDBJ databases">
        <title>Draft genome for Aliikangiella sp. M105.</title>
        <authorList>
            <person name="Wang G."/>
        </authorList>
    </citation>
    <scope>NUCLEOTIDE SEQUENCE [LARGE SCALE GENOMIC DNA]</scope>
    <source>
        <strain evidence="6 7">M105</strain>
    </source>
</reference>
<keyword evidence="7" id="KW-1185">Reference proteome</keyword>
<accession>A0A545UIU1</accession>
<protein>
    <submittedName>
        <fullName evidence="6">MipA/OmpV family protein</fullName>
    </submittedName>
</protein>
<dbReference type="GO" id="GO:0009279">
    <property type="term" value="C:cell outer membrane"/>
    <property type="evidence" value="ECO:0007669"/>
    <property type="project" value="UniProtKB-SubCell"/>
</dbReference>
<proteinExistence type="inferred from homology"/>
<dbReference type="Pfam" id="PF06629">
    <property type="entry name" value="MipA"/>
    <property type="match status" value="1"/>
</dbReference>
<sequence length="286" mass="32239">MKSITHQMITSIILGLSIFHVASLPASEKSETSKSAENESGGFLKLSLGYRLEEGPFHKRESGLSVFVNGRYQWENGLFVELPGGSHELNPGLNYGYNFFNTDHWSFDLLAHKSQGDIVFNATINEESIKLKKEGDVRAGFRATGNFDQDTVQLIVTPYSFSDDYDDGVYASLWFARGWQYKNWNFHASLGFQYRSEEILDYFYGVSEALAIPGVPVYQAGSGVNVNAQFGVSYPITKNWIFESYLRHTKVDDSILDSPIISNSIRFDDTRTEDVSEVGVLFSYVF</sequence>
<gene>
    <name evidence="6" type="ORF">FLL46_00400</name>
</gene>
<comment type="subcellular location">
    <subcellularLocation>
        <location evidence="1">Cell outer membrane</location>
    </subcellularLocation>
</comment>
<keyword evidence="5" id="KW-0998">Cell outer membrane</keyword>
<dbReference type="Proteomes" id="UP000315439">
    <property type="component" value="Unassembled WGS sequence"/>
</dbReference>
<dbReference type="GO" id="GO:0009252">
    <property type="term" value="P:peptidoglycan biosynthetic process"/>
    <property type="evidence" value="ECO:0007669"/>
    <property type="project" value="TreeGrafter"/>
</dbReference>
<name>A0A545UIU1_9GAMM</name>
<comment type="caution">
    <text evidence="6">The sequence shown here is derived from an EMBL/GenBank/DDBJ whole genome shotgun (WGS) entry which is preliminary data.</text>
</comment>
<comment type="similarity">
    <text evidence="2">Belongs to the MipA/OmpV family.</text>
</comment>
<evidence type="ECO:0000256" key="1">
    <source>
        <dbReference type="ARBA" id="ARBA00004442"/>
    </source>
</evidence>
<keyword evidence="4" id="KW-0472">Membrane</keyword>
<dbReference type="PANTHER" id="PTHR38776:SF1">
    <property type="entry name" value="MLTA-INTERACTING PROTEIN-RELATED"/>
    <property type="match status" value="1"/>
</dbReference>
<dbReference type="OrthoDB" id="8562138at2"/>
<organism evidence="6 7">
    <name type="scientific">Aliikangiella coralliicola</name>
    <dbReference type="NCBI Taxonomy" id="2592383"/>
    <lineage>
        <taxon>Bacteria</taxon>
        <taxon>Pseudomonadati</taxon>
        <taxon>Pseudomonadota</taxon>
        <taxon>Gammaproteobacteria</taxon>
        <taxon>Oceanospirillales</taxon>
        <taxon>Pleioneaceae</taxon>
        <taxon>Aliikangiella</taxon>
    </lineage>
</organism>